<dbReference type="SUPFAM" id="SSF56112">
    <property type="entry name" value="Protein kinase-like (PK-like)"/>
    <property type="match status" value="1"/>
</dbReference>
<evidence type="ECO:0000313" key="9">
    <source>
        <dbReference type="Proteomes" id="UP001244011"/>
    </source>
</evidence>
<dbReference type="PANTHER" id="PTHR45646:SF11">
    <property type="entry name" value="SERINE_THREONINE-PROTEIN KINASE DOA"/>
    <property type="match status" value="1"/>
</dbReference>
<comment type="caution">
    <text evidence="8">The sequence shown here is derived from an EMBL/GenBank/DDBJ whole genome shotgun (WGS) entry which is preliminary data.</text>
</comment>
<protein>
    <submittedName>
        <fullName evidence="8">Kinase-like domain-containing protein</fullName>
    </submittedName>
</protein>
<keyword evidence="3 6" id="KW-0547">Nucleotide-binding</keyword>
<organism evidence="8 9">
    <name type="scientific">Phialemonium atrogriseum</name>
    <dbReference type="NCBI Taxonomy" id="1093897"/>
    <lineage>
        <taxon>Eukaryota</taxon>
        <taxon>Fungi</taxon>
        <taxon>Dikarya</taxon>
        <taxon>Ascomycota</taxon>
        <taxon>Pezizomycotina</taxon>
        <taxon>Sordariomycetes</taxon>
        <taxon>Sordariomycetidae</taxon>
        <taxon>Cephalothecales</taxon>
        <taxon>Cephalothecaceae</taxon>
        <taxon>Phialemonium</taxon>
    </lineage>
</organism>
<dbReference type="RefSeq" id="XP_060283816.1">
    <property type="nucleotide sequence ID" value="XM_060431506.1"/>
</dbReference>
<name>A0AAJ0BZW6_9PEZI</name>
<sequence>MEESPVYLELDRVNAENPEHYRQGGYLPVHIGQRIAKRFKIVHKLGHGGFATLWLAREEDKSRYVALKIVTADQSKTYEAAPEVASLLRNSRGFFLAEHERFFVDSRNGRHLCQVFPVLGPTLDDLTDFHHRLYPECVQDFARQMVLAVDTMHLNGLYLTTRNIALELSQQLDPLSERQVWDMFPLEKEAIELRPPKNKATSASRAPKYAVQAMDLAQLPSKYLSGKLYILDFDQAYPVRDPPRTLLGIPPRYLAPESIFELRNGPPADVWALGCLIFRMRCGLDIFYDLPEIPSNAVSKMYGILGGHLLQHWKTVQLGRVFEYDDFSGDYQFPYPPLRQFVTNAVDLKRPENAGSNELGILKFCARLPADAFQQCDLKRVWTAKNALPISPDEAESFYDLMRRVFEYDPGSRITASNMLAHPWFGGKQLPLPG</sequence>
<evidence type="ECO:0000256" key="3">
    <source>
        <dbReference type="ARBA" id="ARBA00022741"/>
    </source>
</evidence>
<dbReference type="PROSITE" id="PS00107">
    <property type="entry name" value="PROTEIN_KINASE_ATP"/>
    <property type="match status" value="1"/>
</dbReference>
<keyword evidence="4 8" id="KW-0418">Kinase</keyword>
<evidence type="ECO:0000313" key="8">
    <source>
        <dbReference type="EMBL" id="KAK1767603.1"/>
    </source>
</evidence>
<dbReference type="GO" id="GO:0005524">
    <property type="term" value="F:ATP binding"/>
    <property type="evidence" value="ECO:0007669"/>
    <property type="project" value="UniProtKB-UniRule"/>
</dbReference>
<evidence type="ECO:0000256" key="2">
    <source>
        <dbReference type="ARBA" id="ARBA00022679"/>
    </source>
</evidence>
<accession>A0AAJ0BZW6</accession>
<dbReference type="GO" id="GO:0004674">
    <property type="term" value="F:protein serine/threonine kinase activity"/>
    <property type="evidence" value="ECO:0007669"/>
    <property type="project" value="UniProtKB-KW"/>
</dbReference>
<dbReference type="PROSITE" id="PS50011">
    <property type="entry name" value="PROTEIN_KINASE_DOM"/>
    <property type="match status" value="1"/>
</dbReference>
<dbReference type="InterPro" id="IPR017441">
    <property type="entry name" value="Protein_kinase_ATP_BS"/>
</dbReference>
<feature type="binding site" evidence="6">
    <location>
        <position position="68"/>
    </location>
    <ligand>
        <name>ATP</name>
        <dbReference type="ChEBI" id="CHEBI:30616"/>
    </ligand>
</feature>
<gene>
    <name evidence="8" type="ORF">QBC33DRAFT_587122</name>
</gene>
<dbReference type="EMBL" id="MU839008">
    <property type="protein sequence ID" value="KAK1767603.1"/>
    <property type="molecule type" value="Genomic_DNA"/>
</dbReference>
<keyword evidence="9" id="KW-1185">Reference proteome</keyword>
<dbReference type="Gene3D" id="1.10.510.10">
    <property type="entry name" value="Transferase(Phosphotransferase) domain 1"/>
    <property type="match status" value="1"/>
</dbReference>
<dbReference type="InterPro" id="IPR011009">
    <property type="entry name" value="Kinase-like_dom_sf"/>
</dbReference>
<dbReference type="AlphaFoldDB" id="A0AAJ0BZW6"/>
<dbReference type="Gene3D" id="3.30.200.20">
    <property type="entry name" value="Phosphorylase Kinase, domain 1"/>
    <property type="match status" value="1"/>
</dbReference>
<evidence type="ECO:0000256" key="1">
    <source>
        <dbReference type="ARBA" id="ARBA00022527"/>
    </source>
</evidence>
<dbReference type="Pfam" id="PF00069">
    <property type="entry name" value="Pkinase"/>
    <property type="match status" value="1"/>
</dbReference>
<dbReference type="InterPro" id="IPR000719">
    <property type="entry name" value="Prot_kinase_dom"/>
</dbReference>
<evidence type="ECO:0000256" key="4">
    <source>
        <dbReference type="ARBA" id="ARBA00022777"/>
    </source>
</evidence>
<feature type="domain" description="Protein kinase" evidence="7">
    <location>
        <begin position="39"/>
        <end position="425"/>
    </location>
</feature>
<evidence type="ECO:0000259" key="7">
    <source>
        <dbReference type="PROSITE" id="PS50011"/>
    </source>
</evidence>
<reference evidence="8" key="1">
    <citation type="submission" date="2023-06" db="EMBL/GenBank/DDBJ databases">
        <title>Genome-scale phylogeny and comparative genomics of the fungal order Sordariales.</title>
        <authorList>
            <consortium name="Lawrence Berkeley National Laboratory"/>
            <person name="Hensen N."/>
            <person name="Bonometti L."/>
            <person name="Westerberg I."/>
            <person name="Brannstrom I.O."/>
            <person name="Guillou S."/>
            <person name="Cros-Aarteil S."/>
            <person name="Calhoun S."/>
            <person name="Haridas S."/>
            <person name="Kuo A."/>
            <person name="Mondo S."/>
            <person name="Pangilinan J."/>
            <person name="Riley R."/>
            <person name="Labutti K."/>
            <person name="Andreopoulos B."/>
            <person name="Lipzen A."/>
            <person name="Chen C."/>
            <person name="Yanf M."/>
            <person name="Daum C."/>
            <person name="Ng V."/>
            <person name="Clum A."/>
            <person name="Steindorff A."/>
            <person name="Ohm R."/>
            <person name="Martin F."/>
            <person name="Silar P."/>
            <person name="Natvig D."/>
            <person name="Lalanne C."/>
            <person name="Gautier V."/>
            <person name="Ament-Velasquez S.L."/>
            <person name="Kruys A."/>
            <person name="Hutchinson M.I."/>
            <person name="Powell A.J."/>
            <person name="Barry K."/>
            <person name="Miller A.N."/>
            <person name="Grigoriev I.V."/>
            <person name="Debuchy R."/>
            <person name="Gladieux P."/>
            <person name="Thoren M.H."/>
            <person name="Johannesson H."/>
        </authorList>
    </citation>
    <scope>NUCLEOTIDE SEQUENCE</scope>
    <source>
        <strain evidence="8">8032-3</strain>
    </source>
</reference>
<dbReference type="Proteomes" id="UP001244011">
    <property type="component" value="Unassembled WGS sequence"/>
</dbReference>
<dbReference type="SMART" id="SM00220">
    <property type="entry name" value="S_TKc"/>
    <property type="match status" value="1"/>
</dbReference>
<dbReference type="InterPro" id="IPR051175">
    <property type="entry name" value="CLK_kinases"/>
</dbReference>
<dbReference type="GO" id="GO:0005634">
    <property type="term" value="C:nucleus"/>
    <property type="evidence" value="ECO:0007669"/>
    <property type="project" value="TreeGrafter"/>
</dbReference>
<dbReference type="GeneID" id="85314693"/>
<keyword evidence="5 6" id="KW-0067">ATP-binding</keyword>
<evidence type="ECO:0000256" key="5">
    <source>
        <dbReference type="ARBA" id="ARBA00022840"/>
    </source>
</evidence>
<dbReference type="PANTHER" id="PTHR45646">
    <property type="entry name" value="SERINE/THREONINE-PROTEIN KINASE DOA-RELATED"/>
    <property type="match status" value="1"/>
</dbReference>
<proteinExistence type="predicted"/>
<evidence type="ECO:0000256" key="6">
    <source>
        <dbReference type="PROSITE-ProRule" id="PRU10141"/>
    </source>
</evidence>
<keyword evidence="1" id="KW-0723">Serine/threonine-protein kinase</keyword>
<keyword evidence="2" id="KW-0808">Transferase</keyword>